<keyword evidence="11" id="KW-1185">Reference proteome</keyword>
<evidence type="ECO:0000256" key="3">
    <source>
        <dbReference type="ARBA" id="ARBA00022630"/>
    </source>
</evidence>
<feature type="domain" description="Acyl-CoA dehydrogenase/oxidase C-terminal" evidence="7">
    <location>
        <begin position="237"/>
        <end position="385"/>
    </location>
</feature>
<dbReference type="Pfam" id="PF02771">
    <property type="entry name" value="Acyl-CoA_dh_N"/>
    <property type="match status" value="1"/>
</dbReference>
<keyword evidence="4 6" id="KW-0274">FAD</keyword>
<dbReference type="FunFam" id="2.40.110.10:FF:000002">
    <property type="entry name" value="Acyl-CoA dehydrogenase fadE12"/>
    <property type="match status" value="1"/>
</dbReference>
<comment type="similarity">
    <text evidence="2 6">Belongs to the acyl-CoA dehydrogenase family.</text>
</comment>
<organism evidence="10 11">
    <name type="scientific">Haladaptatus litoreus</name>
    <dbReference type="NCBI Taxonomy" id="553468"/>
    <lineage>
        <taxon>Archaea</taxon>
        <taxon>Methanobacteriati</taxon>
        <taxon>Methanobacteriota</taxon>
        <taxon>Stenosarchaea group</taxon>
        <taxon>Halobacteria</taxon>
        <taxon>Halobacteriales</taxon>
        <taxon>Haladaptataceae</taxon>
        <taxon>Haladaptatus</taxon>
    </lineage>
</organism>
<dbReference type="InterPro" id="IPR036250">
    <property type="entry name" value="AcylCo_DH-like_C"/>
</dbReference>
<dbReference type="OrthoDB" id="275197at2157"/>
<dbReference type="PANTHER" id="PTHR43884">
    <property type="entry name" value="ACYL-COA DEHYDROGENASE"/>
    <property type="match status" value="1"/>
</dbReference>
<evidence type="ECO:0000256" key="6">
    <source>
        <dbReference type="RuleBase" id="RU362125"/>
    </source>
</evidence>
<feature type="domain" description="Acyl-CoA oxidase/dehydrogenase middle" evidence="8">
    <location>
        <begin position="123"/>
        <end position="224"/>
    </location>
</feature>
<evidence type="ECO:0000256" key="2">
    <source>
        <dbReference type="ARBA" id="ARBA00009347"/>
    </source>
</evidence>
<reference evidence="11" key="1">
    <citation type="submission" date="2017-01" db="EMBL/GenBank/DDBJ databases">
        <authorList>
            <person name="Varghese N."/>
            <person name="Submissions S."/>
        </authorList>
    </citation>
    <scope>NUCLEOTIDE SEQUENCE [LARGE SCALE GENOMIC DNA]</scope>
    <source>
        <strain evidence="11">CGMCC 1.7737</strain>
    </source>
</reference>
<feature type="domain" description="Acyl-CoA dehydrogenase/oxidase N-terminal" evidence="9">
    <location>
        <begin position="5"/>
        <end position="118"/>
    </location>
</feature>
<dbReference type="SUPFAM" id="SSF47203">
    <property type="entry name" value="Acyl-CoA dehydrogenase C-terminal domain-like"/>
    <property type="match status" value="1"/>
</dbReference>
<dbReference type="InterPro" id="IPR013786">
    <property type="entry name" value="AcylCoA_DH/ox_N"/>
</dbReference>
<dbReference type="PANTHER" id="PTHR43884:SF12">
    <property type="entry name" value="ISOVALERYL-COA DEHYDROGENASE, MITOCHONDRIAL-RELATED"/>
    <property type="match status" value="1"/>
</dbReference>
<dbReference type="SUPFAM" id="SSF56645">
    <property type="entry name" value="Acyl-CoA dehydrogenase NM domain-like"/>
    <property type="match status" value="1"/>
</dbReference>
<evidence type="ECO:0000256" key="1">
    <source>
        <dbReference type="ARBA" id="ARBA00001974"/>
    </source>
</evidence>
<dbReference type="Gene3D" id="1.20.140.10">
    <property type="entry name" value="Butyryl-CoA Dehydrogenase, subunit A, domain 3"/>
    <property type="match status" value="1"/>
</dbReference>
<dbReference type="Pfam" id="PF02770">
    <property type="entry name" value="Acyl-CoA_dh_M"/>
    <property type="match status" value="1"/>
</dbReference>
<dbReference type="GO" id="GO:0003995">
    <property type="term" value="F:acyl-CoA dehydrogenase activity"/>
    <property type="evidence" value="ECO:0007669"/>
    <property type="project" value="InterPro"/>
</dbReference>
<dbReference type="InterPro" id="IPR046373">
    <property type="entry name" value="Acyl-CoA_Oxase/DH_mid-dom_sf"/>
</dbReference>
<evidence type="ECO:0000259" key="7">
    <source>
        <dbReference type="Pfam" id="PF00441"/>
    </source>
</evidence>
<proteinExistence type="inferred from homology"/>
<evidence type="ECO:0000313" key="11">
    <source>
        <dbReference type="Proteomes" id="UP000186914"/>
    </source>
</evidence>
<dbReference type="AlphaFoldDB" id="A0A1N7F153"/>
<dbReference type="InterPro" id="IPR009075">
    <property type="entry name" value="AcylCo_DH/oxidase_C"/>
</dbReference>
<evidence type="ECO:0000256" key="4">
    <source>
        <dbReference type="ARBA" id="ARBA00022827"/>
    </source>
</evidence>
<dbReference type="PROSITE" id="PS00073">
    <property type="entry name" value="ACYL_COA_DH_2"/>
    <property type="match status" value="1"/>
</dbReference>
<dbReference type="InterPro" id="IPR009100">
    <property type="entry name" value="AcylCoA_DH/oxidase_NM_dom_sf"/>
</dbReference>
<dbReference type="Gene3D" id="1.10.540.10">
    <property type="entry name" value="Acyl-CoA dehydrogenase/oxidase, N-terminal domain"/>
    <property type="match status" value="1"/>
</dbReference>
<evidence type="ECO:0000259" key="9">
    <source>
        <dbReference type="Pfam" id="PF02771"/>
    </source>
</evidence>
<sequence>MLEFSEEQRLIQREVRRICDDFDDEYWRKHDRNAEYPMDFVQALGEHGWLGTVIPEEYNGAGLDPLEAAIILEEISASGAGFNGSMACHGAMFIPRSVLNYGSEEMKEKLLPKLATGEKLLQCFALTEPNAGFDSTSITTTAERDGDTYVINGQKTWCSRFHASDYMVLVARTTPKEEVAKKTQGMSLFLIDIEDAKEQGAVDATEIEKNIRAAVPSYEIWFEDLEVPAENLIGEEGNGFYQVMDGLNEERVVIAAEAVGLARVAIDRGVQYGIEREVFDRQIGSNQAIQHPLADAYARMTAARNITYQAARAFKEGRDVGEAANIAAYMAREAASEAADAAVQTHGGYGVAVEYDVERFYREARLTRIAPISDEMILNYIGEHVLDLPRSY</sequence>
<comment type="cofactor">
    <cofactor evidence="1 6">
        <name>FAD</name>
        <dbReference type="ChEBI" id="CHEBI:57692"/>
    </cofactor>
</comment>
<dbReference type="PIRSF" id="PIRSF016578">
    <property type="entry name" value="HsaA"/>
    <property type="match status" value="1"/>
</dbReference>
<dbReference type="Pfam" id="PF00441">
    <property type="entry name" value="Acyl-CoA_dh_1"/>
    <property type="match status" value="1"/>
</dbReference>
<dbReference type="InterPro" id="IPR006091">
    <property type="entry name" value="Acyl-CoA_Oxase/DH_mid-dom"/>
</dbReference>
<evidence type="ECO:0000259" key="8">
    <source>
        <dbReference type="Pfam" id="PF02770"/>
    </source>
</evidence>
<protein>
    <submittedName>
        <fullName evidence="10">Acyl-CoA dehydrogenase</fullName>
    </submittedName>
</protein>
<keyword evidence="3 6" id="KW-0285">Flavoprotein</keyword>
<dbReference type="Proteomes" id="UP000186914">
    <property type="component" value="Unassembled WGS sequence"/>
</dbReference>
<dbReference type="InterPro" id="IPR006089">
    <property type="entry name" value="Acyl-CoA_DH_CS"/>
</dbReference>
<dbReference type="InterPro" id="IPR037069">
    <property type="entry name" value="AcylCoA_DH/ox_N_sf"/>
</dbReference>
<accession>A0A1N7F153</accession>
<evidence type="ECO:0000256" key="5">
    <source>
        <dbReference type="ARBA" id="ARBA00023002"/>
    </source>
</evidence>
<name>A0A1N7F153_9EURY</name>
<dbReference type="Gene3D" id="2.40.110.10">
    <property type="entry name" value="Butyryl-CoA Dehydrogenase, subunit A, domain 2"/>
    <property type="match status" value="1"/>
</dbReference>
<dbReference type="RefSeq" id="WP_076433105.1">
    <property type="nucleotide sequence ID" value="NZ_FTNO01000007.1"/>
</dbReference>
<evidence type="ECO:0000313" key="10">
    <source>
        <dbReference type="EMBL" id="SIR94078.1"/>
    </source>
</evidence>
<dbReference type="EMBL" id="FTNO01000007">
    <property type="protein sequence ID" value="SIR94078.1"/>
    <property type="molecule type" value="Genomic_DNA"/>
</dbReference>
<dbReference type="GO" id="GO:0050660">
    <property type="term" value="F:flavin adenine dinucleotide binding"/>
    <property type="evidence" value="ECO:0007669"/>
    <property type="project" value="InterPro"/>
</dbReference>
<dbReference type="FunFam" id="1.20.140.10:FF:000012">
    <property type="entry name" value="Acyl-CoA dehydrogenase fadE12"/>
    <property type="match status" value="1"/>
</dbReference>
<keyword evidence="5 6" id="KW-0560">Oxidoreductase</keyword>
<gene>
    <name evidence="10" type="ORF">SAMN05421858_4707</name>
</gene>